<dbReference type="EMBL" id="AFCT01001818">
    <property type="protein sequence ID" value="EHC81763.1"/>
    <property type="molecule type" value="Genomic_DNA"/>
</dbReference>
<organism evidence="8 9">
    <name type="scientific">Salmonella enterica subsp. enterica serovar Rubislaw str. A4-653</name>
    <dbReference type="NCBI Taxonomy" id="913081"/>
    <lineage>
        <taxon>Bacteria</taxon>
        <taxon>Pseudomonadati</taxon>
        <taxon>Pseudomonadota</taxon>
        <taxon>Gammaproteobacteria</taxon>
        <taxon>Enterobacterales</taxon>
        <taxon>Enterobacteriaceae</taxon>
        <taxon>Salmonella</taxon>
    </lineage>
</organism>
<proteinExistence type="inferred from homology"/>
<evidence type="ECO:0000256" key="5">
    <source>
        <dbReference type="ARBA" id="ARBA00022989"/>
    </source>
</evidence>
<feature type="transmembrane region" description="Helical" evidence="7">
    <location>
        <begin position="144"/>
        <end position="168"/>
    </location>
</feature>
<evidence type="ECO:0000313" key="9">
    <source>
        <dbReference type="Proteomes" id="UP000004903"/>
    </source>
</evidence>
<feature type="transmembrane region" description="Helical" evidence="7">
    <location>
        <begin position="105"/>
        <end position="124"/>
    </location>
</feature>
<reference evidence="8 9" key="1">
    <citation type="journal article" date="2011" name="BMC Genomics">
        <title>Genome sequencing reveals diversification of virulence factor content and possible host adaptation in distinct subpopulations of Salmonella enterica.</title>
        <authorList>
            <person name="den Bakker H.C."/>
            <person name="Moreno Switt A.I."/>
            <person name="Govoni G."/>
            <person name="Cummings C.A."/>
            <person name="Ranieri M.L."/>
            <person name="Degoricija L."/>
            <person name="Hoelzer K."/>
            <person name="Rodriguez-Rivera L.D."/>
            <person name="Brown S."/>
            <person name="Bolchacova E."/>
            <person name="Furtado M.R."/>
            <person name="Wiedmann M."/>
        </authorList>
    </citation>
    <scope>NUCLEOTIDE SEQUENCE [LARGE SCALE GENOMIC DNA]</scope>
    <source>
        <strain evidence="8 9">A4-653</strain>
    </source>
</reference>
<feature type="transmembrane region" description="Helical" evidence="7">
    <location>
        <begin position="67"/>
        <end position="93"/>
    </location>
</feature>
<keyword evidence="6 7" id="KW-0472">Membrane</keyword>
<dbReference type="NCBIfam" id="NF008133">
    <property type="entry name" value="PRK10881.1"/>
    <property type="match status" value="1"/>
</dbReference>
<feature type="transmembrane region" description="Helical" evidence="7">
    <location>
        <begin position="12"/>
        <end position="32"/>
    </location>
</feature>
<feature type="transmembrane region" description="Helical" evidence="7">
    <location>
        <begin position="180"/>
        <end position="198"/>
    </location>
</feature>
<dbReference type="InterPro" id="IPR005614">
    <property type="entry name" value="NrfD-like"/>
</dbReference>
<keyword evidence="5 7" id="KW-1133">Transmembrane helix</keyword>
<dbReference type="GO" id="GO:0005886">
    <property type="term" value="C:plasma membrane"/>
    <property type="evidence" value="ECO:0007669"/>
    <property type="project" value="UniProtKB-SubCell"/>
</dbReference>
<feature type="transmembrane region" description="Helical" evidence="7">
    <location>
        <begin position="298"/>
        <end position="316"/>
    </location>
</feature>
<keyword evidence="3" id="KW-1003">Cell membrane</keyword>
<gene>
    <name evidence="8" type="ORF">LTSERUB_5024</name>
</gene>
<dbReference type="Proteomes" id="UP000004903">
    <property type="component" value="Unassembled WGS sequence"/>
</dbReference>
<keyword evidence="4 7" id="KW-0812">Transmembrane</keyword>
<feature type="transmembrane region" description="Helical" evidence="7">
    <location>
        <begin position="328"/>
        <end position="346"/>
    </location>
</feature>
<dbReference type="PATRIC" id="fig|913081.3.peg.3896"/>
<sequence>MSHDPKPLGGKIISKPVIIFGPLIVLCMLLIVKRLVFGLGSVSDLNGGFPWGVWIANGGFPWGVWGVWIAFDLLIGTGFACGGWALAWAVYVFNRGQYHPLVRPALLASLFGYSLGGLSITIDVGRYWNLPYFYIPGHFNVNSVLFETAVCMTIYIGVMALEFAPALFERLGWKVSLKRLNKVMFFIIALGALLPTMHQSSMGSLMISAGYKVHPLWQSYEMLPLFSVLTAFIMGFSIVIFEGSLVQAGLKGNGPDEKNLFVKLTNTISVLLAIFVVLRFGELIYRDKLSYAFAGDFYSAMFWIEVVLMVFPLVVLRVAKLRNDSRMLYLSALSALLGCATWRLTYSLVAFNPGGGYHYFPTWEELLISIGFVAIEICAYIVLIRLLPILPPLKQNDHNRHEASKA</sequence>
<evidence type="ECO:0000256" key="6">
    <source>
        <dbReference type="ARBA" id="ARBA00023136"/>
    </source>
</evidence>
<evidence type="ECO:0000256" key="1">
    <source>
        <dbReference type="ARBA" id="ARBA00004651"/>
    </source>
</evidence>
<feature type="transmembrane region" description="Helical" evidence="7">
    <location>
        <begin position="225"/>
        <end position="248"/>
    </location>
</feature>
<dbReference type="PANTHER" id="PTHR30074:SF4">
    <property type="entry name" value="NI_FE-HYDROGENASE 2 B-TYPE CYTOCHROME SUBUNIT-RELATED"/>
    <property type="match status" value="1"/>
</dbReference>
<comment type="subcellular location">
    <subcellularLocation>
        <location evidence="1">Cell membrane</location>
        <topology evidence="1">Multi-pass membrane protein</topology>
    </subcellularLocation>
</comment>
<protein>
    <submittedName>
        <fullName evidence="8">Ni/Fe-hydrogenase 2 B-type cytochrome subunit</fullName>
    </submittedName>
</protein>
<comment type="caution">
    <text evidence="8">The sequence shown here is derived from an EMBL/GenBank/DDBJ whole genome shotgun (WGS) entry which is preliminary data.</text>
</comment>
<feature type="transmembrane region" description="Helical" evidence="7">
    <location>
        <begin position="260"/>
        <end position="278"/>
    </location>
</feature>
<evidence type="ECO:0000256" key="7">
    <source>
        <dbReference type="SAM" id="Phobius"/>
    </source>
</evidence>
<dbReference type="GO" id="GO:0009061">
    <property type="term" value="P:anaerobic respiration"/>
    <property type="evidence" value="ECO:0007669"/>
    <property type="project" value="TreeGrafter"/>
</dbReference>
<comment type="similarity">
    <text evidence="2">Belongs to the NrfD family.</text>
</comment>
<feature type="transmembrane region" description="Helical" evidence="7">
    <location>
        <begin position="366"/>
        <end position="387"/>
    </location>
</feature>
<evidence type="ECO:0000256" key="3">
    <source>
        <dbReference type="ARBA" id="ARBA00022475"/>
    </source>
</evidence>
<dbReference type="PANTHER" id="PTHR30074">
    <property type="entry name" value="FORMATE DEHYDROGENASE, NITRATE-INDUCIBLE, CYTOCHROME B556 FDN SUBUNIT"/>
    <property type="match status" value="1"/>
</dbReference>
<accession>G5QPR5</accession>
<dbReference type="InterPro" id="IPR051817">
    <property type="entry name" value="FDH_cytochrome_b556_subunit"/>
</dbReference>
<evidence type="ECO:0000256" key="2">
    <source>
        <dbReference type="ARBA" id="ARBA00008929"/>
    </source>
</evidence>
<dbReference type="AlphaFoldDB" id="G5QPR5"/>
<evidence type="ECO:0000313" key="8">
    <source>
        <dbReference type="EMBL" id="EHC81763.1"/>
    </source>
</evidence>
<dbReference type="Pfam" id="PF03916">
    <property type="entry name" value="NrfD"/>
    <property type="match status" value="1"/>
</dbReference>
<name>G5QPR5_SALRU</name>
<evidence type="ECO:0000256" key="4">
    <source>
        <dbReference type="ARBA" id="ARBA00022692"/>
    </source>
</evidence>